<dbReference type="EMBL" id="CADCXV010000339">
    <property type="protein sequence ID" value="CAB0029756.1"/>
    <property type="molecule type" value="Genomic_DNA"/>
</dbReference>
<accession>A0A6H5HZE5</accession>
<evidence type="ECO:0000313" key="3">
    <source>
        <dbReference type="Proteomes" id="UP000479190"/>
    </source>
</evidence>
<organism evidence="2 3">
    <name type="scientific">Trichogramma brassicae</name>
    <dbReference type="NCBI Taxonomy" id="86971"/>
    <lineage>
        <taxon>Eukaryota</taxon>
        <taxon>Metazoa</taxon>
        <taxon>Ecdysozoa</taxon>
        <taxon>Arthropoda</taxon>
        <taxon>Hexapoda</taxon>
        <taxon>Insecta</taxon>
        <taxon>Pterygota</taxon>
        <taxon>Neoptera</taxon>
        <taxon>Endopterygota</taxon>
        <taxon>Hymenoptera</taxon>
        <taxon>Apocrita</taxon>
        <taxon>Proctotrupomorpha</taxon>
        <taxon>Chalcidoidea</taxon>
        <taxon>Trichogrammatidae</taxon>
        <taxon>Trichogramma</taxon>
    </lineage>
</organism>
<dbReference type="AlphaFoldDB" id="A0A6H5HZE5"/>
<reference evidence="2 3" key="1">
    <citation type="submission" date="2020-02" db="EMBL/GenBank/DDBJ databases">
        <authorList>
            <person name="Ferguson B K."/>
        </authorList>
    </citation>
    <scope>NUCLEOTIDE SEQUENCE [LARGE SCALE GENOMIC DNA]</scope>
</reference>
<dbReference type="Proteomes" id="UP000479190">
    <property type="component" value="Unassembled WGS sequence"/>
</dbReference>
<evidence type="ECO:0000313" key="2">
    <source>
        <dbReference type="EMBL" id="CAB0029756.1"/>
    </source>
</evidence>
<gene>
    <name evidence="2" type="ORF">TBRA_LOCUS1782</name>
</gene>
<feature type="non-terminal residue" evidence="2">
    <location>
        <position position="72"/>
    </location>
</feature>
<protein>
    <submittedName>
        <fullName evidence="2">Uncharacterized protein</fullName>
    </submittedName>
</protein>
<keyword evidence="3" id="KW-1185">Reference proteome</keyword>
<proteinExistence type="predicted"/>
<feature type="compositionally biased region" description="Basic residues" evidence="1">
    <location>
        <begin position="55"/>
        <end position="72"/>
    </location>
</feature>
<evidence type="ECO:0000256" key="1">
    <source>
        <dbReference type="SAM" id="MobiDB-lite"/>
    </source>
</evidence>
<feature type="region of interest" description="Disordered" evidence="1">
    <location>
        <begin position="28"/>
        <end position="72"/>
    </location>
</feature>
<sequence length="72" mass="8378">MISPATTDYLNSVGRRLFRAVFRRRSAYNSHGPLYNGPQPERQSRNSPADGQPTHKSHRIERRRRSKRAAIF</sequence>
<name>A0A6H5HZE5_9HYME</name>